<evidence type="ECO:0000313" key="1">
    <source>
        <dbReference type="EMBL" id="ACD56903.1"/>
    </source>
</evidence>
<organism evidence="1 2">
    <name type="scientific">Xanthomonas oryzae pv. oryzae (strain PXO99A)</name>
    <dbReference type="NCBI Taxonomy" id="360094"/>
    <lineage>
        <taxon>Bacteria</taxon>
        <taxon>Pseudomonadati</taxon>
        <taxon>Pseudomonadota</taxon>
        <taxon>Gammaproteobacteria</taxon>
        <taxon>Lysobacterales</taxon>
        <taxon>Lysobacteraceae</taxon>
        <taxon>Xanthomonas</taxon>
    </lineage>
</organism>
<evidence type="ECO:0000313" key="2">
    <source>
        <dbReference type="Proteomes" id="UP000001740"/>
    </source>
</evidence>
<accession>A0A0K0GFF3</accession>
<dbReference type="Proteomes" id="UP000001740">
    <property type="component" value="Chromosome"/>
</dbReference>
<dbReference type="HOGENOM" id="CLU_3278799_0_0_6"/>
<dbReference type="EMBL" id="CP000967">
    <property type="protein sequence ID" value="ACD56903.1"/>
    <property type="molecule type" value="Genomic_DNA"/>
</dbReference>
<name>A0A0K0GFF3_XANOP</name>
<sequence length="41" mass="4728">MQHRGALRGIESEHRGFRQSRPLYRGSLRLACTMGSCLHCR</sequence>
<proteinExistence type="predicted"/>
<protein>
    <submittedName>
        <fullName evidence="1">Uncharacterized protein</fullName>
    </submittedName>
</protein>
<dbReference type="KEGG" id="xop:PXO_03621"/>
<dbReference type="AlphaFoldDB" id="A0A0K0GFF3"/>
<gene>
    <name evidence="1" type="ordered locus">PXO_03621</name>
</gene>
<reference evidence="1 2" key="1">
    <citation type="journal article" date="2008" name="BMC Genomics">
        <title>Genome sequence and rapid evolution of the rice pathogen Xanthomonas oryzae pv. oryzae PXO99A.</title>
        <authorList>
            <person name="Salzberg S.L."/>
            <person name="Sommer D.D."/>
            <person name="Schatz M.C."/>
            <person name="Phillippy A.M."/>
            <person name="Rabinowicz P.D."/>
            <person name="Tsuge S."/>
            <person name="Furutani A."/>
            <person name="Ochiai H."/>
            <person name="Delcher A.L."/>
            <person name="Kelley D."/>
            <person name="Madupu R."/>
            <person name="Puiu D."/>
            <person name="Radune D."/>
            <person name="Shumway M."/>
            <person name="Trapnell C."/>
            <person name="Aparna G."/>
            <person name="Jha G."/>
            <person name="Pandey A."/>
            <person name="Patil P.B."/>
            <person name="Ishihara H."/>
            <person name="Meyer D.F."/>
            <person name="Szurek B."/>
            <person name="Verdier V."/>
            <person name="Koebnik R."/>
            <person name="Dow J.M."/>
            <person name="Ryan R.P."/>
            <person name="Hirata H."/>
            <person name="Tsuyumu S."/>
            <person name="Won Lee S."/>
            <person name="Seo Y.S."/>
            <person name="Sriariyanum M."/>
            <person name="Ronald P.C."/>
            <person name="Sonti R.V."/>
            <person name="Van Sluys M.A."/>
            <person name="Leach J.E."/>
            <person name="White F.F."/>
            <person name="Bogdanove A.J."/>
        </authorList>
    </citation>
    <scope>NUCLEOTIDE SEQUENCE [LARGE SCALE GENOMIC DNA]</scope>
    <source>
        <strain evidence="1 2">PXO99A</strain>
    </source>
</reference>